<evidence type="ECO:0000256" key="4">
    <source>
        <dbReference type="ARBA" id="ARBA00016507"/>
    </source>
</evidence>
<comment type="function">
    <text evidence="1">Needed for flagellar regrowth and assembly.</text>
</comment>
<evidence type="ECO:0000256" key="5">
    <source>
        <dbReference type="ARBA" id="ARBA00022448"/>
    </source>
</evidence>
<evidence type="ECO:0000256" key="7">
    <source>
        <dbReference type="ARBA" id="ARBA00022795"/>
    </source>
</evidence>
<dbReference type="GO" id="GO:0003774">
    <property type="term" value="F:cytoskeletal motor activity"/>
    <property type="evidence" value="ECO:0007669"/>
    <property type="project" value="InterPro"/>
</dbReference>
<comment type="subcellular location">
    <subcellularLocation>
        <location evidence="2">Cytoplasm</location>
    </subcellularLocation>
</comment>
<keyword evidence="5" id="KW-0813">Transport</keyword>
<accession>A0A7Z2YEK5</accession>
<dbReference type="GO" id="GO:0005829">
    <property type="term" value="C:cytosol"/>
    <property type="evidence" value="ECO:0007669"/>
    <property type="project" value="TreeGrafter"/>
</dbReference>
<feature type="region of interest" description="Disordered" evidence="10">
    <location>
        <begin position="55"/>
        <end position="80"/>
    </location>
</feature>
<evidence type="ECO:0000256" key="2">
    <source>
        <dbReference type="ARBA" id="ARBA00004496"/>
    </source>
</evidence>
<dbReference type="GO" id="GO:0015031">
    <property type="term" value="P:protein transport"/>
    <property type="evidence" value="ECO:0007669"/>
    <property type="project" value="UniProtKB-KW"/>
</dbReference>
<keyword evidence="7" id="KW-1005">Bacterial flagellum biogenesis</keyword>
<dbReference type="PANTHER" id="PTHR34982:SF1">
    <property type="entry name" value="FLAGELLAR ASSEMBLY PROTEIN FLIH"/>
    <property type="match status" value="1"/>
</dbReference>
<dbReference type="GO" id="GO:0044781">
    <property type="term" value="P:bacterial-type flagellum organization"/>
    <property type="evidence" value="ECO:0007669"/>
    <property type="project" value="UniProtKB-KW"/>
</dbReference>
<comment type="similarity">
    <text evidence="3">Belongs to the FliH family.</text>
</comment>
<keyword evidence="12" id="KW-0969">Cilium</keyword>
<dbReference type="AlphaFoldDB" id="A0A7Z2YEK5"/>
<dbReference type="GO" id="GO:0071973">
    <property type="term" value="P:bacterial-type flagellum-dependent cell motility"/>
    <property type="evidence" value="ECO:0007669"/>
    <property type="project" value="InterPro"/>
</dbReference>
<evidence type="ECO:0000256" key="9">
    <source>
        <dbReference type="ARBA" id="ARBA00023225"/>
    </source>
</evidence>
<gene>
    <name evidence="12" type="ORF">GT360_14065</name>
</gene>
<dbReference type="Pfam" id="PF02108">
    <property type="entry name" value="FliH"/>
    <property type="match status" value="1"/>
</dbReference>
<dbReference type="InterPro" id="IPR000563">
    <property type="entry name" value="Flag_FliH"/>
</dbReference>
<sequence length="286" mass="32219">MSKRNRIVRLEPHQYRSFRFPPIVEPSALKAPTHQPEPSLDDEFGLGEFTGFDEFDTFSDGEPELSFENEPDALEESSGDIQQQYSQGFQLGMTKGYDEGVKEGLEKGQVQGFEQGLVAGQQQGIEQGKQEGKKAFVEAAKPFALMAEKLDKLFVEQERRQREQVCELVKKVSQQVIRCELTLQPQQILALVEETLETLPSEPVGIKVMMAQEEFSRIQEVAAEKIEQWNIVCDPTLRQGDCRIVTKNAEADAGCDQRLETCMESVKKHLLEEPAAELEKTAEPAL</sequence>
<dbReference type="NCBIfam" id="NF009925">
    <property type="entry name" value="PRK13386.1"/>
    <property type="match status" value="1"/>
</dbReference>
<organism evidence="12 13">
    <name type="scientific">Vibrio astriarenae</name>
    <dbReference type="NCBI Taxonomy" id="1481923"/>
    <lineage>
        <taxon>Bacteria</taxon>
        <taxon>Pseudomonadati</taxon>
        <taxon>Pseudomonadota</taxon>
        <taxon>Gammaproteobacteria</taxon>
        <taxon>Vibrionales</taxon>
        <taxon>Vibrionaceae</taxon>
        <taxon>Vibrio</taxon>
    </lineage>
</organism>
<feature type="compositionally biased region" description="Acidic residues" evidence="10">
    <location>
        <begin position="55"/>
        <end position="78"/>
    </location>
</feature>
<feature type="domain" description="Flagellar assembly protein FliH/Type III secretion system HrpE" evidence="11">
    <location>
        <begin position="140"/>
        <end position="261"/>
    </location>
</feature>
<dbReference type="RefSeq" id="WP_164649450.1">
    <property type="nucleotide sequence ID" value="NZ_CP047475.1"/>
</dbReference>
<keyword evidence="8" id="KW-0653">Protein transport</keyword>
<dbReference type="PRINTS" id="PR01003">
    <property type="entry name" value="FLGFLIH"/>
</dbReference>
<evidence type="ECO:0000313" key="13">
    <source>
        <dbReference type="Proteomes" id="UP000464262"/>
    </source>
</evidence>
<dbReference type="PANTHER" id="PTHR34982">
    <property type="entry name" value="YOP PROTEINS TRANSLOCATION PROTEIN L"/>
    <property type="match status" value="1"/>
</dbReference>
<evidence type="ECO:0000256" key="10">
    <source>
        <dbReference type="SAM" id="MobiDB-lite"/>
    </source>
</evidence>
<dbReference type="Proteomes" id="UP000464262">
    <property type="component" value="Chromosome 1"/>
</dbReference>
<dbReference type="GO" id="GO:0009288">
    <property type="term" value="C:bacterial-type flagellum"/>
    <property type="evidence" value="ECO:0007669"/>
    <property type="project" value="InterPro"/>
</dbReference>
<evidence type="ECO:0000256" key="3">
    <source>
        <dbReference type="ARBA" id="ARBA00006602"/>
    </source>
</evidence>
<evidence type="ECO:0000256" key="1">
    <source>
        <dbReference type="ARBA" id="ARBA00003041"/>
    </source>
</evidence>
<protein>
    <recommendedName>
        <fullName evidence="4">Flagellar assembly protein FliH</fullName>
    </recommendedName>
</protein>
<keyword evidence="12" id="KW-0282">Flagellum</keyword>
<keyword evidence="6" id="KW-0963">Cytoplasm</keyword>
<evidence type="ECO:0000256" key="8">
    <source>
        <dbReference type="ARBA" id="ARBA00022927"/>
    </source>
</evidence>
<evidence type="ECO:0000256" key="6">
    <source>
        <dbReference type="ARBA" id="ARBA00022490"/>
    </source>
</evidence>
<dbReference type="KEGG" id="vas:GT360_14065"/>
<keyword evidence="9" id="KW-1006">Bacterial flagellum protein export</keyword>
<reference evidence="12 13" key="1">
    <citation type="submission" date="2020-01" db="EMBL/GenBank/DDBJ databases">
        <title>Whole genome and functional gene identification of agarase of Vibrio HN897.</title>
        <authorList>
            <person name="Liu Y."/>
            <person name="Zhao Z."/>
        </authorList>
    </citation>
    <scope>NUCLEOTIDE SEQUENCE [LARGE SCALE GENOMIC DNA]</scope>
    <source>
        <strain evidence="12 13">HN897</strain>
    </source>
</reference>
<evidence type="ECO:0000313" key="12">
    <source>
        <dbReference type="EMBL" id="QIA64547.1"/>
    </source>
</evidence>
<keyword evidence="13" id="KW-1185">Reference proteome</keyword>
<dbReference type="InterPro" id="IPR051472">
    <property type="entry name" value="T3SS_Stator/FliH"/>
</dbReference>
<keyword evidence="12" id="KW-0966">Cell projection</keyword>
<dbReference type="EMBL" id="CP047475">
    <property type="protein sequence ID" value="QIA64547.1"/>
    <property type="molecule type" value="Genomic_DNA"/>
</dbReference>
<evidence type="ECO:0000259" key="11">
    <source>
        <dbReference type="Pfam" id="PF02108"/>
    </source>
</evidence>
<dbReference type="InterPro" id="IPR018035">
    <property type="entry name" value="Flagellar_FliH/T3SS_HrpE"/>
</dbReference>
<name>A0A7Z2YEK5_9VIBR</name>
<proteinExistence type="inferred from homology"/>